<keyword evidence="3 6" id="KW-0238">DNA-binding</keyword>
<dbReference type="SUPFAM" id="SSF46785">
    <property type="entry name" value="Winged helix' DNA-binding domain"/>
    <property type="match status" value="1"/>
</dbReference>
<keyword evidence="4" id="KW-0804">Transcription</keyword>
<dbReference type="InterPro" id="IPR036388">
    <property type="entry name" value="WH-like_DNA-bd_sf"/>
</dbReference>
<dbReference type="GO" id="GO:0006351">
    <property type="term" value="P:DNA-templated transcription"/>
    <property type="evidence" value="ECO:0007669"/>
    <property type="project" value="TreeGrafter"/>
</dbReference>
<reference evidence="6 7" key="1">
    <citation type="submission" date="2016-10" db="EMBL/GenBank/DDBJ databases">
        <authorList>
            <person name="de Groot N.N."/>
        </authorList>
    </citation>
    <scope>NUCLEOTIDE SEQUENCE [LARGE SCALE GENOMIC DNA]</scope>
    <source>
        <strain evidence="6 7">LMG 23650</strain>
    </source>
</reference>
<dbReference type="InterPro" id="IPR036390">
    <property type="entry name" value="WH_DNA-bd_sf"/>
</dbReference>
<evidence type="ECO:0000256" key="3">
    <source>
        <dbReference type="ARBA" id="ARBA00023125"/>
    </source>
</evidence>
<comment type="similarity">
    <text evidence="1">Belongs to the LysR transcriptional regulatory family.</text>
</comment>
<protein>
    <submittedName>
        <fullName evidence="6">DNA-binding transcriptional regulator, LysR family</fullName>
    </submittedName>
</protein>
<dbReference type="PANTHER" id="PTHR30537">
    <property type="entry name" value="HTH-TYPE TRANSCRIPTIONAL REGULATOR"/>
    <property type="match status" value="1"/>
</dbReference>
<dbReference type="PRINTS" id="PR00039">
    <property type="entry name" value="HTHLYSR"/>
</dbReference>
<dbReference type="CDD" id="cd08432">
    <property type="entry name" value="PBP2_GcdR_TrpI_HvrB_AmpR_like"/>
    <property type="match status" value="1"/>
</dbReference>
<dbReference type="Gene3D" id="1.10.10.10">
    <property type="entry name" value="Winged helix-like DNA-binding domain superfamily/Winged helix DNA-binding domain"/>
    <property type="match status" value="1"/>
</dbReference>
<dbReference type="GO" id="GO:0043565">
    <property type="term" value="F:sequence-specific DNA binding"/>
    <property type="evidence" value="ECO:0007669"/>
    <property type="project" value="TreeGrafter"/>
</dbReference>
<sequence length="321" mass="36312">MTGQKPLPDIIIPLNQPNFRHDLDEMKAKIRPNFAALRALEAAERCRNFSLSAEELHLTHSAISHQIRQLEAVLGNTLFTRVGSEMIPTPACSRLAERLRRGLLEIDAALDEARTEGQPSRRQLSVSVMADFANVWFIPRLADFAQLHPDIDLTLTVHNDFTPPDPRSVDVGIWHRRIDERGFRSEKLMKDQVIAVCSPGFQKKHGPLSLDRLQDIPLLHFHSRSWREFFQAAGLTRAEPGPGPTFSDAASLLNASLAGLGVAMIREQLARTFLRSGALVQIGDVRIPAHLEYYFVWQEENLRESAIRCLYLWLQQGIETM</sequence>
<evidence type="ECO:0000313" key="6">
    <source>
        <dbReference type="EMBL" id="SFJ66067.1"/>
    </source>
</evidence>
<feature type="domain" description="HTH lysR-type" evidence="5">
    <location>
        <begin position="32"/>
        <end position="89"/>
    </location>
</feature>
<dbReference type="Proteomes" id="UP000199548">
    <property type="component" value="Unassembled WGS sequence"/>
</dbReference>
<dbReference type="InterPro" id="IPR058163">
    <property type="entry name" value="LysR-type_TF_proteobact-type"/>
</dbReference>
<organism evidence="6 7">
    <name type="scientific">Paraburkholderia megapolitana</name>
    <dbReference type="NCBI Taxonomy" id="420953"/>
    <lineage>
        <taxon>Bacteria</taxon>
        <taxon>Pseudomonadati</taxon>
        <taxon>Pseudomonadota</taxon>
        <taxon>Betaproteobacteria</taxon>
        <taxon>Burkholderiales</taxon>
        <taxon>Burkholderiaceae</taxon>
        <taxon>Paraburkholderia</taxon>
    </lineage>
</organism>
<proteinExistence type="inferred from homology"/>
<dbReference type="InterPro" id="IPR005119">
    <property type="entry name" value="LysR_subst-bd"/>
</dbReference>
<evidence type="ECO:0000259" key="5">
    <source>
        <dbReference type="PROSITE" id="PS50931"/>
    </source>
</evidence>
<dbReference type="PROSITE" id="PS50931">
    <property type="entry name" value="HTH_LYSR"/>
    <property type="match status" value="1"/>
</dbReference>
<dbReference type="Gene3D" id="3.40.190.10">
    <property type="entry name" value="Periplasmic binding protein-like II"/>
    <property type="match status" value="2"/>
</dbReference>
<gene>
    <name evidence="6" type="ORF">SAMN05192543_109110</name>
</gene>
<dbReference type="AlphaFoldDB" id="A0A1I3T992"/>
<evidence type="ECO:0000256" key="2">
    <source>
        <dbReference type="ARBA" id="ARBA00023015"/>
    </source>
</evidence>
<keyword evidence="7" id="KW-1185">Reference proteome</keyword>
<dbReference type="InterPro" id="IPR000847">
    <property type="entry name" value="LysR_HTH_N"/>
</dbReference>
<evidence type="ECO:0000256" key="1">
    <source>
        <dbReference type="ARBA" id="ARBA00009437"/>
    </source>
</evidence>
<dbReference type="STRING" id="420953.SAMN05192543_109110"/>
<dbReference type="SUPFAM" id="SSF53850">
    <property type="entry name" value="Periplasmic binding protein-like II"/>
    <property type="match status" value="1"/>
</dbReference>
<dbReference type="EMBL" id="FOQU01000009">
    <property type="protein sequence ID" value="SFJ66067.1"/>
    <property type="molecule type" value="Genomic_DNA"/>
</dbReference>
<dbReference type="GO" id="GO:0003700">
    <property type="term" value="F:DNA-binding transcription factor activity"/>
    <property type="evidence" value="ECO:0007669"/>
    <property type="project" value="InterPro"/>
</dbReference>
<accession>A0A1I3T992</accession>
<dbReference type="Pfam" id="PF03466">
    <property type="entry name" value="LysR_substrate"/>
    <property type="match status" value="1"/>
</dbReference>
<dbReference type="Pfam" id="PF00126">
    <property type="entry name" value="HTH_1"/>
    <property type="match status" value="1"/>
</dbReference>
<keyword evidence="2" id="KW-0805">Transcription regulation</keyword>
<name>A0A1I3T992_9BURK</name>
<dbReference type="PANTHER" id="PTHR30537:SF79">
    <property type="entry name" value="TRANSCRIPTIONAL REGULATOR-RELATED"/>
    <property type="match status" value="1"/>
</dbReference>
<evidence type="ECO:0000313" key="7">
    <source>
        <dbReference type="Proteomes" id="UP000199548"/>
    </source>
</evidence>
<evidence type="ECO:0000256" key="4">
    <source>
        <dbReference type="ARBA" id="ARBA00023163"/>
    </source>
</evidence>